<feature type="transmembrane region" description="Helical" evidence="6">
    <location>
        <begin position="178"/>
        <end position="194"/>
    </location>
</feature>
<dbReference type="InterPro" id="IPR001851">
    <property type="entry name" value="ABC_transp_permease"/>
</dbReference>
<evidence type="ECO:0000256" key="6">
    <source>
        <dbReference type="SAM" id="Phobius"/>
    </source>
</evidence>
<keyword evidence="5 6" id="KW-0472">Membrane</keyword>
<comment type="subcellular location">
    <subcellularLocation>
        <location evidence="1">Cell membrane</location>
        <topology evidence="1">Multi-pass membrane protein</topology>
    </subcellularLocation>
</comment>
<feature type="transmembrane region" description="Helical" evidence="6">
    <location>
        <begin position="70"/>
        <end position="89"/>
    </location>
</feature>
<dbReference type="Pfam" id="PF02653">
    <property type="entry name" value="BPD_transp_2"/>
    <property type="match status" value="1"/>
</dbReference>
<name>A0A4U5JBH8_9EURY</name>
<feature type="transmembrane region" description="Helical" evidence="6">
    <location>
        <begin position="267"/>
        <end position="290"/>
    </location>
</feature>
<evidence type="ECO:0000256" key="4">
    <source>
        <dbReference type="ARBA" id="ARBA00022989"/>
    </source>
</evidence>
<keyword evidence="2" id="KW-1003">Cell membrane</keyword>
<evidence type="ECO:0000313" key="8">
    <source>
        <dbReference type="Proteomes" id="UP000308037"/>
    </source>
</evidence>
<dbReference type="InterPro" id="IPR043428">
    <property type="entry name" value="LivM-like"/>
</dbReference>
<evidence type="ECO:0000256" key="1">
    <source>
        <dbReference type="ARBA" id="ARBA00004651"/>
    </source>
</evidence>
<dbReference type="Proteomes" id="UP000308037">
    <property type="component" value="Unassembled WGS sequence"/>
</dbReference>
<organism evidence="7 8">
    <name type="scientific">Natronomonas salsuginis</name>
    <dbReference type="NCBI Taxonomy" id="2217661"/>
    <lineage>
        <taxon>Archaea</taxon>
        <taxon>Methanobacteriati</taxon>
        <taxon>Methanobacteriota</taxon>
        <taxon>Stenosarchaea group</taxon>
        <taxon>Halobacteria</taxon>
        <taxon>Halobacteriales</taxon>
        <taxon>Natronomonadaceae</taxon>
        <taxon>Natronomonas</taxon>
    </lineage>
</organism>
<keyword evidence="3 6" id="KW-0812">Transmembrane</keyword>
<dbReference type="AlphaFoldDB" id="A0A4U5JBH8"/>
<feature type="transmembrane region" description="Helical" evidence="6">
    <location>
        <begin position="297"/>
        <end position="316"/>
    </location>
</feature>
<feature type="transmembrane region" description="Helical" evidence="6">
    <location>
        <begin position="228"/>
        <end position="247"/>
    </location>
</feature>
<feature type="transmembrane region" description="Helical" evidence="6">
    <location>
        <begin position="95"/>
        <end position="118"/>
    </location>
</feature>
<feature type="transmembrane region" description="Helical" evidence="6">
    <location>
        <begin position="125"/>
        <end position="145"/>
    </location>
</feature>
<feature type="transmembrane region" description="Helical" evidence="6">
    <location>
        <begin position="46"/>
        <end position="63"/>
    </location>
</feature>
<dbReference type="OrthoDB" id="30958at2157"/>
<evidence type="ECO:0000256" key="3">
    <source>
        <dbReference type="ARBA" id="ARBA00022692"/>
    </source>
</evidence>
<protein>
    <submittedName>
        <fullName evidence="7">Branched-chain amino acid ABC transporter permease</fullName>
    </submittedName>
</protein>
<evidence type="ECO:0000313" key="7">
    <source>
        <dbReference type="EMBL" id="TKR26194.1"/>
    </source>
</evidence>
<gene>
    <name evidence="7" type="ORF">DM868_06785</name>
</gene>
<reference evidence="7 8" key="1">
    <citation type="submission" date="2019-04" db="EMBL/GenBank/DDBJ databases">
        <title>Natronomonas sp. F20-122 a newhaloarchaeon isolated from a saline saltern of Isla Bacuta, Huelva, Spain.</title>
        <authorList>
            <person name="Duran-Viseras A."/>
            <person name="Sanchez-Porro C."/>
            <person name="Ventosa A."/>
        </authorList>
    </citation>
    <scope>NUCLEOTIDE SEQUENCE [LARGE SCALE GENOMIC DNA]</scope>
    <source>
        <strain evidence="7 8">F20-122</strain>
    </source>
</reference>
<proteinExistence type="predicted"/>
<dbReference type="EMBL" id="QKNX01000002">
    <property type="protein sequence ID" value="TKR26194.1"/>
    <property type="molecule type" value="Genomic_DNA"/>
</dbReference>
<feature type="transmembrane region" description="Helical" evidence="6">
    <location>
        <begin position="21"/>
        <end position="40"/>
    </location>
</feature>
<keyword evidence="4 6" id="KW-1133">Transmembrane helix</keyword>
<evidence type="ECO:0000256" key="2">
    <source>
        <dbReference type="ARBA" id="ARBA00022475"/>
    </source>
</evidence>
<dbReference type="PANTHER" id="PTHR30482:SF17">
    <property type="entry name" value="ABC TRANSPORTER ATP-BINDING PROTEIN"/>
    <property type="match status" value="1"/>
</dbReference>
<dbReference type="PANTHER" id="PTHR30482">
    <property type="entry name" value="HIGH-AFFINITY BRANCHED-CHAIN AMINO ACID TRANSPORT SYSTEM PERMEASE"/>
    <property type="match status" value="1"/>
</dbReference>
<accession>A0A4U5JBH8</accession>
<comment type="caution">
    <text evidence="7">The sequence shown here is derived from an EMBL/GenBank/DDBJ whole genome shotgun (WGS) entry which is preliminary data.</text>
</comment>
<evidence type="ECO:0000256" key="5">
    <source>
        <dbReference type="ARBA" id="ARBA00023136"/>
    </source>
</evidence>
<keyword evidence="8" id="KW-1185">Reference proteome</keyword>
<sequence>MSMKQRLSAKVAAVKNNPQRLAVYLLLGVLFVFVLPAVLPNSRINLLNRMLIWGLFAMAYDFMYGYSGMVSFGHAALFGLGGYSVAIPLKEFGEVSIWALLILAMVVSGVYALIVGTIAIRTREVYFAILTLAFGEMIYILVLNFTDFTGGFDGMTILLPQLTVIPGVMQVSLYEAGTYYYMLIAIVAAAYFMLRRLANSPMGTILRGVRENIERLEYIGIDERRYRIGAFSISGAVSGLAGALYAIDLSFIGAEALEVIVSGEVIVWTILGGKGTLLGPLFGGAAVYAIEEIASGIITWWLIPVGILFILIVIFLPDGVAGLVKSGLKRIRNTDA</sequence>
<dbReference type="RefSeq" id="WP_137276110.1">
    <property type="nucleotide sequence ID" value="NZ_QKNX01000002.1"/>
</dbReference>
<dbReference type="GO" id="GO:0015658">
    <property type="term" value="F:branched-chain amino acid transmembrane transporter activity"/>
    <property type="evidence" value="ECO:0007669"/>
    <property type="project" value="InterPro"/>
</dbReference>
<dbReference type="GO" id="GO:0005886">
    <property type="term" value="C:plasma membrane"/>
    <property type="evidence" value="ECO:0007669"/>
    <property type="project" value="UniProtKB-SubCell"/>
</dbReference>
<dbReference type="CDD" id="cd06581">
    <property type="entry name" value="TM_PBP1_LivM_like"/>
    <property type="match status" value="1"/>
</dbReference>